<protein>
    <submittedName>
        <fullName evidence="1">Uncharacterized protein</fullName>
    </submittedName>
</protein>
<gene>
    <name evidence="1" type="ORF">ARMSODRAFT_1017015</name>
</gene>
<reference evidence="2" key="1">
    <citation type="journal article" date="2017" name="Nat. Ecol. Evol.">
        <title>Genome expansion and lineage-specific genetic innovations in the forest pathogenic fungi Armillaria.</title>
        <authorList>
            <person name="Sipos G."/>
            <person name="Prasanna A.N."/>
            <person name="Walter M.C."/>
            <person name="O'Connor E."/>
            <person name="Balint B."/>
            <person name="Krizsan K."/>
            <person name="Kiss B."/>
            <person name="Hess J."/>
            <person name="Varga T."/>
            <person name="Slot J."/>
            <person name="Riley R."/>
            <person name="Boka B."/>
            <person name="Rigling D."/>
            <person name="Barry K."/>
            <person name="Lee J."/>
            <person name="Mihaltcheva S."/>
            <person name="LaButti K."/>
            <person name="Lipzen A."/>
            <person name="Waldron R."/>
            <person name="Moloney N.M."/>
            <person name="Sperisen C."/>
            <person name="Kredics L."/>
            <person name="Vagvoelgyi C."/>
            <person name="Patrignani A."/>
            <person name="Fitzpatrick D."/>
            <person name="Nagy I."/>
            <person name="Doyle S."/>
            <person name="Anderson J.B."/>
            <person name="Grigoriev I.V."/>
            <person name="Gueldener U."/>
            <person name="Muensterkoetter M."/>
            <person name="Nagy L.G."/>
        </authorList>
    </citation>
    <scope>NUCLEOTIDE SEQUENCE [LARGE SCALE GENOMIC DNA]</scope>
    <source>
        <strain evidence="2">28-4</strain>
    </source>
</reference>
<name>A0A2H3BVP5_9AGAR</name>
<dbReference type="EMBL" id="KZ293424">
    <property type="protein sequence ID" value="PBK71062.1"/>
    <property type="molecule type" value="Genomic_DNA"/>
</dbReference>
<sequence>MPRQQVCSRSIRDERLSQLSMTWILTDGDQRARIREIVGRMVIGLGFRVRDGGRYSRGSARCMGGGPLSLVAAQPHIDGASMFQYPPRETVHACGAIDKGDGSSIRQIRSWAVFGTGLLGYVGLPPAAFSSRREDVCRPEVSMGRMWLLLWWIEMQGDAGVFYS</sequence>
<proteinExistence type="predicted"/>
<evidence type="ECO:0000313" key="2">
    <source>
        <dbReference type="Proteomes" id="UP000218334"/>
    </source>
</evidence>
<evidence type="ECO:0000313" key="1">
    <source>
        <dbReference type="EMBL" id="PBK71062.1"/>
    </source>
</evidence>
<accession>A0A2H3BVP5</accession>
<organism evidence="1 2">
    <name type="scientific">Armillaria solidipes</name>
    <dbReference type="NCBI Taxonomy" id="1076256"/>
    <lineage>
        <taxon>Eukaryota</taxon>
        <taxon>Fungi</taxon>
        <taxon>Dikarya</taxon>
        <taxon>Basidiomycota</taxon>
        <taxon>Agaricomycotina</taxon>
        <taxon>Agaricomycetes</taxon>
        <taxon>Agaricomycetidae</taxon>
        <taxon>Agaricales</taxon>
        <taxon>Marasmiineae</taxon>
        <taxon>Physalacriaceae</taxon>
        <taxon>Armillaria</taxon>
    </lineage>
</organism>
<dbReference type="AlphaFoldDB" id="A0A2H3BVP5"/>
<dbReference type="Proteomes" id="UP000218334">
    <property type="component" value="Unassembled WGS sequence"/>
</dbReference>
<keyword evidence="2" id="KW-1185">Reference proteome</keyword>